<evidence type="ECO:0000256" key="2">
    <source>
        <dbReference type="ARBA" id="ARBA00022723"/>
    </source>
</evidence>
<reference evidence="9 10" key="1">
    <citation type="submission" date="2018-08" db="EMBL/GenBank/DDBJ databases">
        <title>Wenzhouxiangella salilacus sp. nov., a novel bacterium isolated from a saline lake in Xinjiang Province, China.</title>
        <authorList>
            <person name="Han S."/>
        </authorList>
    </citation>
    <scope>NUCLEOTIDE SEQUENCE [LARGE SCALE GENOMIC DNA]</scope>
    <source>
        <strain evidence="9 10">XDB06</strain>
    </source>
</reference>
<keyword evidence="4 6" id="KW-0862">Zinc</keyword>
<dbReference type="PANTHER" id="PTHR22726">
    <property type="entry name" value="METALLOENDOPEPTIDASE OMA1"/>
    <property type="match status" value="1"/>
</dbReference>
<keyword evidence="3 6" id="KW-0378">Hydrolase</keyword>
<evidence type="ECO:0000256" key="4">
    <source>
        <dbReference type="ARBA" id="ARBA00022833"/>
    </source>
</evidence>
<feature type="signal peptide" evidence="7">
    <location>
        <begin position="1"/>
        <end position="26"/>
    </location>
</feature>
<organism evidence="9 10">
    <name type="scientific">Wenzhouxiangella sediminis</name>
    <dbReference type="NCBI Taxonomy" id="1792836"/>
    <lineage>
        <taxon>Bacteria</taxon>
        <taxon>Pseudomonadati</taxon>
        <taxon>Pseudomonadota</taxon>
        <taxon>Gammaproteobacteria</taxon>
        <taxon>Chromatiales</taxon>
        <taxon>Wenzhouxiangellaceae</taxon>
        <taxon>Wenzhouxiangella</taxon>
    </lineage>
</organism>
<dbReference type="GO" id="GO:0051603">
    <property type="term" value="P:proteolysis involved in protein catabolic process"/>
    <property type="evidence" value="ECO:0007669"/>
    <property type="project" value="TreeGrafter"/>
</dbReference>
<evidence type="ECO:0000256" key="1">
    <source>
        <dbReference type="ARBA" id="ARBA00022670"/>
    </source>
</evidence>
<accession>A0A3E1KA99</accession>
<evidence type="ECO:0000256" key="5">
    <source>
        <dbReference type="ARBA" id="ARBA00023049"/>
    </source>
</evidence>
<evidence type="ECO:0000256" key="7">
    <source>
        <dbReference type="SAM" id="SignalP"/>
    </source>
</evidence>
<dbReference type="AlphaFoldDB" id="A0A3E1KA99"/>
<dbReference type="InterPro" id="IPR001915">
    <property type="entry name" value="Peptidase_M48"/>
</dbReference>
<dbReference type="OrthoDB" id="9810445at2"/>
<evidence type="ECO:0000256" key="6">
    <source>
        <dbReference type="RuleBase" id="RU003983"/>
    </source>
</evidence>
<keyword evidence="2" id="KW-0479">Metal-binding</keyword>
<protein>
    <recommendedName>
        <fullName evidence="8">Peptidase M48 domain-containing protein</fullName>
    </recommendedName>
</protein>
<comment type="similarity">
    <text evidence="6">Belongs to the peptidase M48 family.</text>
</comment>
<dbReference type="GO" id="GO:0046872">
    <property type="term" value="F:metal ion binding"/>
    <property type="evidence" value="ECO:0007669"/>
    <property type="project" value="UniProtKB-KW"/>
</dbReference>
<dbReference type="EMBL" id="QUZK01000033">
    <property type="protein sequence ID" value="RFF30675.1"/>
    <property type="molecule type" value="Genomic_DNA"/>
</dbReference>
<evidence type="ECO:0000259" key="8">
    <source>
        <dbReference type="Pfam" id="PF01435"/>
    </source>
</evidence>
<dbReference type="GO" id="GO:0016020">
    <property type="term" value="C:membrane"/>
    <property type="evidence" value="ECO:0007669"/>
    <property type="project" value="TreeGrafter"/>
</dbReference>
<dbReference type="PROSITE" id="PS51257">
    <property type="entry name" value="PROKAR_LIPOPROTEIN"/>
    <property type="match status" value="1"/>
</dbReference>
<dbReference type="GO" id="GO:0004222">
    <property type="term" value="F:metalloendopeptidase activity"/>
    <property type="evidence" value="ECO:0007669"/>
    <property type="project" value="InterPro"/>
</dbReference>
<feature type="domain" description="Peptidase M48" evidence="8">
    <location>
        <begin position="67"/>
        <end position="248"/>
    </location>
</feature>
<keyword evidence="1 6" id="KW-0645">Protease</keyword>
<sequence>MNVRAIRSTQLFTVLAFAVMLSQGCAVNPVSGDREFVLISENQEIAMGSEGARSVHKSVGLVENAALQEYVQELGVGLAMDSERPRLPWSFGVINDPTPNAFAFPGGYIFITRGLMGLMGNEAELASVLGHEIGHVTARHSVAMMTRSQVAQIGLGVGSILSPEIAEFSEAAAGGLSLLFLSYGRDAERQADDLGFKYALSHGSDVREMPNVFASLQHADRLAGDSPLPGWLATHPDPAERILRIEKRLGDLDQPLDGSRIGRDAYLARQPARIAITRTSVAMTLKSFNERFPSVIDIDQLALINQLSGSDVTVPAGTKLKRVIQAP</sequence>
<keyword evidence="5 6" id="KW-0482">Metalloprotease</keyword>
<dbReference type="InterPro" id="IPR051156">
    <property type="entry name" value="Mito/Outer_Membr_Metalloprot"/>
</dbReference>
<dbReference type="Pfam" id="PF01435">
    <property type="entry name" value="Peptidase_M48"/>
    <property type="match status" value="1"/>
</dbReference>
<evidence type="ECO:0000313" key="10">
    <source>
        <dbReference type="Proteomes" id="UP000260351"/>
    </source>
</evidence>
<proteinExistence type="inferred from homology"/>
<dbReference type="PANTHER" id="PTHR22726:SF24">
    <property type="entry name" value="M48 FAMILY METALLOPEPTIDASE"/>
    <property type="match status" value="1"/>
</dbReference>
<evidence type="ECO:0000313" key="9">
    <source>
        <dbReference type="EMBL" id="RFF30675.1"/>
    </source>
</evidence>
<dbReference type="CDD" id="cd07333">
    <property type="entry name" value="M48C_bepA_like"/>
    <property type="match status" value="1"/>
</dbReference>
<feature type="chain" id="PRO_5017829166" description="Peptidase M48 domain-containing protein" evidence="7">
    <location>
        <begin position="27"/>
        <end position="327"/>
    </location>
</feature>
<dbReference type="Gene3D" id="3.30.2010.10">
    <property type="entry name" value="Metalloproteases ('zincins'), catalytic domain"/>
    <property type="match status" value="1"/>
</dbReference>
<keyword evidence="10" id="KW-1185">Reference proteome</keyword>
<evidence type="ECO:0000256" key="3">
    <source>
        <dbReference type="ARBA" id="ARBA00022801"/>
    </source>
</evidence>
<comment type="caution">
    <text evidence="9">The sequence shown here is derived from an EMBL/GenBank/DDBJ whole genome shotgun (WGS) entry which is preliminary data.</text>
</comment>
<keyword evidence="7" id="KW-0732">Signal</keyword>
<comment type="cofactor">
    <cofactor evidence="6">
        <name>Zn(2+)</name>
        <dbReference type="ChEBI" id="CHEBI:29105"/>
    </cofactor>
    <text evidence="6">Binds 1 zinc ion per subunit.</text>
</comment>
<gene>
    <name evidence="9" type="ORF">DZC52_07010</name>
</gene>
<dbReference type="RefSeq" id="WP_116650416.1">
    <property type="nucleotide sequence ID" value="NZ_QUZK01000033.1"/>
</dbReference>
<name>A0A3E1KA99_9GAMM</name>
<dbReference type="Proteomes" id="UP000260351">
    <property type="component" value="Unassembled WGS sequence"/>
</dbReference>